<organism evidence="1 2">
    <name type="scientific">Candidatus Beckwithbacteria bacterium CG23_combo_of_CG06-09_8_20_14_all_34_8</name>
    <dbReference type="NCBI Taxonomy" id="1974497"/>
    <lineage>
        <taxon>Bacteria</taxon>
        <taxon>Candidatus Beckwithiibacteriota</taxon>
    </lineage>
</organism>
<dbReference type="SUPFAM" id="SSF55060">
    <property type="entry name" value="GHMP Kinase, C-terminal domain"/>
    <property type="match status" value="1"/>
</dbReference>
<dbReference type="EMBL" id="PCSR01000046">
    <property type="protein sequence ID" value="PIP53248.1"/>
    <property type="molecule type" value="Genomic_DNA"/>
</dbReference>
<accession>A0A2H0B8H9</accession>
<evidence type="ECO:0000313" key="2">
    <source>
        <dbReference type="Proteomes" id="UP000229459"/>
    </source>
</evidence>
<dbReference type="Proteomes" id="UP000229459">
    <property type="component" value="Unassembled WGS sequence"/>
</dbReference>
<dbReference type="AlphaFoldDB" id="A0A2H0B8H9"/>
<sequence length="308" mass="34434">MSKIIQTRAFQSISLLGDIAIDLGYDAMVIAVKPEVILNCKKVTGKTSFLHLQSVNLHLELTQSTPVIQSKISPLFRQLIDITHTLLLQHNLPYGLDITMPECELQNNSSATMAYLVALYRSIADIKKTKLSKDELLQFCHNFLLDRKIEHNLATLTAAINGGIVYFSKQSSHVETLNINDLIIYYLPQTKETAVKKAYKHIKTSKERYKDNLAQLGKLSALGIVALNKKDYLKFGEYINRTQKLLTDFGLVSETVHKLCIQAMLAGALGAKYCLDLNAVLLICDQKGVEIKSALMKLDLQVQDLPSV</sequence>
<name>A0A2H0B8H9_9BACT</name>
<dbReference type="InterPro" id="IPR036554">
    <property type="entry name" value="GHMP_kinase_C_sf"/>
</dbReference>
<reference evidence="1 2" key="1">
    <citation type="submission" date="2017-09" db="EMBL/GenBank/DDBJ databases">
        <title>Depth-based differentiation of microbial function through sediment-hosted aquifers and enrichment of novel symbionts in the deep terrestrial subsurface.</title>
        <authorList>
            <person name="Probst A.J."/>
            <person name="Ladd B."/>
            <person name="Jarett J.K."/>
            <person name="Geller-Mcgrath D.E."/>
            <person name="Sieber C.M."/>
            <person name="Emerson J.B."/>
            <person name="Anantharaman K."/>
            <person name="Thomas B.C."/>
            <person name="Malmstrom R."/>
            <person name="Stieglmeier M."/>
            <person name="Klingl A."/>
            <person name="Woyke T."/>
            <person name="Ryan C.M."/>
            <person name="Banfield J.F."/>
        </authorList>
    </citation>
    <scope>NUCLEOTIDE SEQUENCE [LARGE SCALE GENOMIC DNA]</scope>
    <source>
        <strain evidence="1">CG23_combo_of_CG06-09_8_20_14_all_34_8</strain>
    </source>
</reference>
<dbReference type="Gene3D" id="3.30.70.890">
    <property type="entry name" value="GHMP kinase, C-terminal domain"/>
    <property type="match status" value="1"/>
</dbReference>
<proteinExistence type="predicted"/>
<comment type="caution">
    <text evidence="1">The sequence shown here is derived from an EMBL/GenBank/DDBJ whole genome shotgun (WGS) entry which is preliminary data.</text>
</comment>
<protein>
    <recommendedName>
        <fullName evidence="3">GHMP kinase N-terminal domain-containing protein</fullName>
    </recommendedName>
</protein>
<evidence type="ECO:0000313" key="1">
    <source>
        <dbReference type="EMBL" id="PIP53248.1"/>
    </source>
</evidence>
<gene>
    <name evidence="1" type="ORF">COX08_02015</name>
</gene>
<evidence type="ECO:0008006" key="3">
    <source>
        <dbReference type="Google" id="ProtNLM"/>
    </source>
</evidence>